<dbReference type="Pfam" id="PF02922">
    <property type="entry name" value="CBM_48"/>
    <property type="match status" value="1"/>
</dbReference>
<dbReference type="GO" id="GO:0005737">
    <property type="term" value="C:cytoplasm"/>
    <property type="evidence" value="ECO:0007669"/>
    <property type="project" value="TreeGrafter"/>
</dbReference>
<dbReference type="GO" id="GO:0004553">
    <property type="term" value="F:hydrolase activity, hydrolyzing O-glycosyl compounds"/>
    <property type="evidence" value="ECO:0007669"/>
    <property type="project" value="InterPro"/>
</dbReference>
<organism evidence="3 4">
    <name type="scientific">Portunus trituberculatus</name>
    <name type="common">Swimming crab</name>
    <name type="synonym">Neptunus trituberculatus</name>
    <dbReference type="NCBI Taxonomy" id="210409"/>
    <lineage>
        <taxon>Eukaryota</taxon>
        <taxon>Metazoa</taxon>
        <taxon>Ecdysozoa</taxon>
        <taxon>Arthropoda</taxon>
        <taxon>Crustacea</taxon>
        <taxon>Multicrustacea</taxon>
        <taxon>Malacostraca</taxon>
        <taxon>Eumalacostraca</taxon>
        <taxon>Eucarida</taxon>
        <taxon>Decapoda</taxon>
        <taxon>Pleocyemata</taxon>
        <taxon>Brachyura</taxon>
        <taxon>Eubrachyura</taxon>
        <taxon>Portunoidea</taxon>
        <taxon>Portunidae</taxon>
        <taxon>Portuninae</taxon>
        <taxon>Portunus</taxon>
    </lineage>
</organism>
<name>A0A5B7DF27_PORTR</name>
<evidence type="ECO:0000259" key="2">
    <source>
        <dbReference type="Pfam" id="PF02922"/>
    </source>
</evidence>
<dbReference type="OrthoDB" id="196493at2759"/>
<dbReference type="SUPFAM" id="SSF51445">
    <property type="entry name" value="(Trans)glycosidases"/>
    <property type="match status" value="1"/>
</dbReference>
<keyword evidence="4" id="KW-1185">Reference proteome</keyword>
<dbReference type="PANTHER" id="PTHR43651:SF3">
    <property type="entry name" value="1,4-ALPHA-GLUCAN-BRANCHING ENZYME"/>
    <property type="match status" value="1"/>
</dbReference>
<dbReference type="PANTHER" id="PTHR43651">
    <property type="entry name" value="1,4-ALPHA-GLUCAN-BRANCHING ENZYME"/>
    <property type="match status" value="1"/>
</dbReference>
<dbReference type="Proteomes" id="UP000324222">
    <property type="component" value="Unassembled WGS sequence"/>
</dbReference>
<dbReference type="GO" id="GO:0003844">
    <property type="term" value="F:1,4-alpha-glucan branching enzyme activity"/>
    <property type="evidence" value="ECO:0007669"/>
    <property type="project" value="TreeGrafter"/>
</dbReference>
<dbReference type="Gene3D" id="2.60.40.10">
    <property type="entry name" value="Immunoglobulins"/>
    <property type="match status" value="1"/>
</dbReference>
<dbReference type="AlphaFoldDB" id="A0A5B7DF27"/>
<evidence type="ECO:0000259" key="1">
    <source>
        <dbReference type="Pfam" id="PF00128"/>
    </source>
</evidence>
<feature type="domain" description="Glycoside hydrolase family 13 N-terminal" evidence="2">
    <location>
        <begin position="61"/>
        <end position="131"/>
    </location>
</feature>
<proteinExistence type="predicted"/>
<dbReference type="SUPFAM" id="SSF81296">
    <property type="entry name" value="E set domains"/>
    <property type="match status" value="1"/>
</dbReference>
<evidence type="ECO:0000313" key="4">
    <source>
        <dbReference type="Proteomes" id="UP000324222"/>
    </source>
</evidence>
<reference evidence="3 4" key="1">
    <citation type="submission" date="2019-05" db="EMBL/GenBank/DDBJ databases">
        <title>Another draft genome of Portunus trituberculatus and its Hox gene families provides insights of decapod evolution.</title>
        <authorList>
            <person name="Jeong J.-H."/>
            <person name="Song I."/>
            <person name="Kim S."/>
            <person name="Choi T."/>
            <person name="Kim D."/>
            <person name="Ryu S."/>
            <person name="Kim W."/>
        </authorList>
    </citation>
    <scope>NUCLEOTIDE SEQUENCE [LARGE SCALE GENOMIC DNA]</scope>
    <source>
        <tissue evidence="3">Muscle</tissue>
    </source>
</reference>
<dbReference type="InterPro" id="IPR014756">
    <property type="entry name" value="Ig_E-set"/>
</dbReference>
<protein>
    <submittedName>
        <fullName evidence="3">1,4-alpha-glucan-branching enzyme</fullName>
    </submittedName>
</protein>
<accession>A0A5B7DF27</accession>
<dbReference type="InterPro" id="IPR013783">
    <property type="entry name" value="Ig-like_fold"/>
</dbReference>
<evidence type="ECO:0000313" key="3">
    <source>
        <dbReference type="EMBL" id="MPC19759.1"/>
    </source>
</evidence>
<dbReference type="GO" id="GO:0005978">
    <property type="term" value="P:glycogen biosynthetic process"/>
    <property type="evidence" value="ECO:0007669"/>
    <property type="project" value="TreeGrafter"/>
</dbReference>
<dbReference type="InterPro" id="IPR006047">
    <property type="entry name" value="GH13_cat_dom"/>
</dbReference>
<dbReference type="Pfam" id="PF00128">
    <property type="entry name" value="Alpha-amylase"/>
    <property type="match status" value="1"/>
</dbReference>
<dbReference type="InterPro" id="IPR017853">
    <property type="entry name" value="GH"/>
</dbReference>
<dbReference type="InterPro" id="IPR004193">
    <property type="entry name" value="Glyco_hydro_13_N"/>
</dbReference>
<feature type="domain" description="Glycosyl hydrolase family 13 catalytic" evidence="1">
    <location>
        <begin position="291"/>
        <end position="363"/>
    </location>
</feature>
<gene>
    <name evidence="3" type="primary">be1</name>
    <name evidence="3" type="ORF">E2C01_012686</name>
</gene>
<comment type="caution">
    <text evidence="3">The sequence shown here is derived from an EMBL/GenBank/DDBJ whole genome shotgun (WGS) entry which is preliminary data.</text>
</comment>
<dbReference type="Gene3D" id="3.20.20.80">
    <property type="entry name" value="Glycosidases"/>
    <property type="match status" value="1"/>
</dbReference>
<sequence>MLTVDPNDVVVPKLVDLLHRDPYLNPYEREIRRRYGCFEGLLKQINAEEDGLEKFSRGYEKFGLHVNPDNSITCHEWAPLAQGLFLKGDFNDWNKLSHPFKKLDYGKWEIHIPAAPDGSCPIKHMSRVKFRGGCRESKLLLHCSFHKSNAAMETDRPSLSQENSCKHIALFLRVLDNKAACTNCSKILKIQRGITSNPKATLNLFYVGVLTPKDTMEDRLCPWATYVVQPPKHEGTAYQHHFWNPPANERYTFKHPRPCKPTSLKVYECHVGIATEEHRVGTYKEFTANVLPRILKLGYNAIQIMAIMEHAYYASFGYQVTSFFAASSRYGTPEELKELVDTAHSMGLFVLLDVVHSHASKNVMDGLNEFDGSDSCYFHGGSRGIHPLWDSRLFNYSSLTGLNLRLWWGEGSSTVLPRFPKMRCEMEVIGVQGIANTINSDV</sequence>
<dbReference type="EMBL" id="VSRR010000801">
    <property type="protein sequence ID" value="MPC19759.1"/>
    <property type="molecule type" value="Genomic_DNA"/>
</dbReference>